<evidence type="ECO:0000313" key="5">
    <source>
        <dbReference type="Proteomes" id="UP000075636"/>
    </source>
</evidence>
<dbReference type="SUPFAM" id="SSF51735">
    <property type="entry name" value="NAD(P)-binding Rossmann-fold domains"/>
    <property type="match status" value="1"/>
</dbReference>
<dbReference type="PATRIC" id="fig|318683.6.peg.628"/>
<dbReference type="Gene3D" id="3.40.50.720">
    <property type="entry name" value="NAD(P)-binding Rossmann-like Domain"/>
    <property type="match status" value="2"/>
</dbReference>
<dbReference type="RefSeq" id="WP_062108239.1">
    <property type="nucleotide sequence ID" value="NZ_LHZR01000107.1"/>
</dbReference>
<keyword evidence="1" id="KW-0560">Oxidoreductase</keyword>
<protein>
    <submittedName>
        <fullName evidence="4">Dehydrogenase</fullName>
    </submittedName>
</protein>
<organism evidence="4 5">
    <name type="scientific">Gluconobacter albidus</name>
    <dbReference type="NCBI Taxonomy" id="318683"/>
    <lineage>
        <taxon>Bacteria</taxon>
        <taxon>Pseudomonadati</taxon>
        <taxon>Pseudomonadota</taxon>
        <taxon>Alphaproteobacteria</taxon>
        <taxon>Acetobacterales</taxon>
        <taxon>Acetobacteraceae</taxon>
        <taxon>Gluconobacter</taxon>
    </lineage>
</organism>
<reference evidence="4 5" key="1">
    <citation type="submission" date="2015-06" db="EMBL/GenBank/DDBJ databases">
        <title>Improved classification and identification of acetic acid bacteria using matrix-assisted laser desorption/ionization time-of-flight mass spectrometry; Gluconobacter nephelii and Gluconobacter uchimurae are later heterotypic synonyms of Gluconobacter japonicus and Gluconobacter oxydans, respectively.</title>
        <authorList>
            <person name="Li L."/>
            <person name="Cleenwerck I."/>
            <person name="De Vuyst L."/>
            <person name="Vandamme P."/>
        </authorList>
    </citation>
    <scope>NUCLEOTIDE SEQUENCE [LARGE SCALE GENOMIC DNA]</scope>
    <source>
        <strain evidence="4 5">LMG 1768</strain>
    </source>
</reference>
<dbReference type="GO" id="GO:0016491">
    <property type="term" value="F:oxidoreductase activity"/>
    <property type="evidence" value="ECO:0007669"/>
    <property type="project" value="UniProtKB-KW"/>
</dbReference>
<dbReference type="Pfam" id="PF02826">
    <property type="entry name" value="2-Hacid_dh_C"/>
    <property type="match status" value="1"/>
</dbReference>
<name>A0A149TIE3_9PROT</name>
<dbReference type="Proteomes" id="UP000075636">
    <property type="component" value="Unassembled WGS sequence"/>
</dbReference>
<keyword evidence="2" id="KW-0520">NAD</keyword>
<dbReference type="STRING" id="318683.A0U94_00430"/>
<dbReference type="PANTHER" id="PTHR43333">
    <property type="entry name" value="2-HACID_DH_C DOMAIN-CONTAINING PROTEIN"/>
    <property type="match status" value="1"/>
</dbReference>
<dbReference type="InterPro" id="IPR006140">
    <property type="entry name" value="D-isomer_DH_NAD-bd"/>
</dbReference>
<feature type="domain" description="D-isomer specific 2-hydroxyacid dehydrogenase NAD-binding" evidence="3">
    <location>
        <begin position="105"/>
        <end position="278"/>
    </location>
</feature>
<comment type="caution">
    <text evidence="4">The sequence shown here is derived from an EMBL/GenBank/DDBJ whole genome shotgun (WGS) entry which is preliminary data.</text>
</comment>
<sequence length="313" mass="34356">MVTLAISAEGPGVWENWRNAFCEVAPGIRTVSWFDPAFDPSKADYALVWDPAPGEMAKMQHMRAIFCSGAGVNHLVGREDFPKDVMLVRMGGDQTAVLMADYVLWAIVSLLRDARTWALQQEQKIWRRNLEYRTSAETTIGILGYGNLGSAVARRLSKAGFQVSAWCRRVRPIEDIPLYFGEDGKVDFLGKTDILVNLLPSTPQTHGLIDAEFLSHLKPGGSLINVGRGEQVVAEDLISALDSGRMLGAVLDVFAQEPLPQDAVFWEHPKVFVTPHVAAEASCKMQAAYVAGAIGEIEAGKTPALTYHPDWGY</sequence>
<gene>
    <name evidence="4" type="ORF">AD945_09145</name>
</gene>
<dbReference type="AlphaFoldDB" id="A0A149TIE3"/>
<evidence type="ECO:0000313" key="4">
    <source>
        <dbReference type="EMBL" id="KXV47842.1"/>
    </source>
</evidence>
<dbReference type="InterPro" id="IPR036291">
    <property type="entry name" value="NAD(P)-bd_dom_sf"/>
</dbReference>
<evidence type="ECO:0000256" key="2">
    <source>
        <dbReference type="ARBA" id="ARBA00023027"/>
    </source>
</evidence>
<evidence type="ECO:0000259" key="3">
    <source>
        <dbReference type="Pfam" id="PF02826"/>
    </source>
</evidence>
<dbReference type="EMBL" id="LHZR01000107">
    <property type="protein sequence ID" value="KXV47842.1"/>
    <property type="molecule type" value="Genomic_DNA"/>
</dbReference>
<dbReference type="CDD" id="cd12164">
    <property type="entry name" value="GDH_like_2"/>
    <property type="match status" value="1"/>
</dbReference>
<proteinExistence type="predicted"/>
<dbReference type="OrthoDB" id="9787219at2"/>
<accession>A0A149TIE3</accession>
<evidence type="ECO:0000256" key="1">
    <source>
        <dbReference type="ARBA" id="ARBA00023002"/>
    </source>
</evidence>
<dbReference type="GO" id="GO:0051287">
    <property type="term" value="F:NAD binding"/>
    <property type="evidence" value="ECO:0007669"/>
    <property type="project" value="InterPro"/>
</dbReference>
<dbReference type="PANTHER" id="PTHR43333:SF1">
    <property type="entry name" value="D-ISOMER SPECIFIC 2-HYDROXYACID DEHYDROGENASE NAD-BINDING DOMAIN-CONTAINING PROTEIN"/>
    <property type="match status" value="1"/>
</dbReference>